<comment type="caution">
    <text evidence="3">The sequence shown here is derived from an EMBL/GenBank/DDBJ whole genome shotgun (WGS) entry which is preliminary data.</text>
</comment>
<dbReference type="Proteomes" id="UP000286100">
    <property type="component" value="Unassembled WGS sequence"/>
</dbReference>
<protein>
    <recommendedName>
        <fullName evidence="2">UPF0235 protein D3876_05200</fullName>
    </recommendedName>
</protein>
<comment type="similarity">
    <text evidence="1 2">Belongs to the UPF0235 family.</text>
</comment>
<keyword evidence="4" id="KW-1185">Reference proteome</keyword>
<evidence type="ECO:0000313" key="3">
    <source>
        <dbReference type="EMBL" id="RJF93697.1"/>
    </source>
</evidence>
<dbReference type="InterPro" id="IPR036591">
    <property type="entry name" value="YggU-like_sf"/>
</dbReference>
<organism evidence="3 4">
    <name type="scientific">Sphingomonas cavernae</name>
    <dbReference type="NCBI Taxonomy" id="2320861"/>
    <lineage>
        <taxon>Bacteria</taxon>
        <taxon>Pseudomonadati</taxon>
        <taxon>Pseudomonadota</taxon>
        <taxon>Alphaproteobacteria</taxon>
        <taxon>Sphingomonadales</taxon>
        <taxon>Sphingomonadaceae</taxon>
        <taxon>Sphingomonas</taxon>
    </lineage>
</organism>
<evidence type="ECO:0000313" key="4">
    <source>
        <dbReference type="Proteomes" id="UP000286100"/>
    </source>
</evidence>
<dbReference type="Gene3D" id="3.30.1200.10">
    <property type="entry name" value="YggU-like"/>
    <property type="match status" value="1"/>
</dbReference>
<dbReference type="Pfam" id="PF02594">
    <property type="entry name" value="DUF167"/>
    <property type="match status" value="1"/>
</dbReference>
<accession>A0A418WR45</accession>
<reference evidence="3 4" key="1">
    <citation type="submission" date="2018-09" db="EMBL/GenBank/DDBJ databases">
        <authorList>
            <person name="Zhu H."/>
        </authorList>
    </citation>
    <scope>NUCLEOTIDE SEQUENCE [LARGE SCALE GENOMIC DNA]</scope>
    <source>
        <strain evidence="3 4">K2R01-6</strain>
    </source>
</reference>
<dbReference type="EMBL" id="QYUM01000002">
    <property type="protein sequence ID" value="RJF93697.1"/>
    <property type="molecule type" value="Genomic_DNA"/>
</dbReference>
<dbReference type="SMART" id="SM01152">
    <property type="entry name" value="DUF167"/>
    <property type="match status" value="1"/>
</dbReference>
<evidence type="ECO:0000256" key="2">
    <source>
        <dbReference type="HAMAP-Rule" id="MF_00634"/>
    </source>
</evidence>
<dbReference type="OrthoDB" id="9801972at2"/>
<dbReference type="GO" id="GO:0005737">
    <property type="term" value="C:cytoplasm"/>
    <property type="evidence" value="ECO:0007669"/>
    <property type="project" value="TreeGrafter"/>
</dbReference>
<sequence length="100" mass="10948">MAVWRADAKGITVSVRVTPRASRDAVLEPKGGWLPVRLRAPPVEGAANGALVRFLASALDLPRRDVMIRSGEAARLKHVRLEGDPERLAEALERLYRASP</sequence>
<dbReference type="PANTHER" id="PTHR13420:SF7">
    <property type="entry name" value="UPF0235 PROTEIN C15ORF40"/>
    <property type="match status" value="1"/>
</dbReference>
<dbReference type="NCBIfam" id="TIGR00251">
    <property type="entry name" value="DUF167 family protein"/>
    <property type="match status" value="1"/>
</dbReference>
<evidence type="ECO:0000256" key="1">
    <source>
        <dbReference type="ARBA" id="ARBA00010364"/>
    </source>
</evidence>
<dbReference type="RefSeq" id="WP_119760086.1">
    <property type="nucleotide sequence ID" value="NZ_QYUM01000002.1"/>
</dbReference>
<gene>
    <name evidence="3" type="ORF">D3876_05200</name>
</gene>
<proteinExistence type="inferred from homology"/>
<dbReference type="PANTHER" id="PTHR13420">
    <property type="entry name" value="UPF0235 PROTEIN C15ORF40"/>
    <property type="match status" value="1"/>
</dbReference>
<dbReference type="HAMAP" id="MF_00634">
    <property type="entry name" value="UPF0235"/>
    <property type="match status" value="1"/>
</dbReference>
<dbReference type="SUPFAM" id="SSF69786">
    <property type="entry name" value="YggU-like"/>
    <property type="match status" value="1"/>
</dbReference>
<dbReference type="AlphaFoldDB" id="A0A418WR45"/>
<dbReference type="InterPro" id="IPR003746">
    <property type="entry name" value="DUF167"/>
</dbReference>
<name>A0A418WR45_9SPHN</name>